<organism evidence="10">
    <name type="scientific">Caldithrix abyssi</name>
    <dbReference type="NCBI Taxonomy" id="187145"/>
    <lineage>
        <taxon>Bacteria</taxon>
        <taxon>Pseudomonadati</taxon>
        <taxon>Calditrichota</taxon>
        <taxon>Calditrichia</taxon>
        <taxon>Calditrichales</taxon>
        <taxon>Calditrichaceae</taxon>
        <taxon>Caldithrix</taxon>
    </lineage>
</organism>
<keyword evidence="6" id="KW-0645">Protease</keyword>
<comment type="caution">
    <text evidence="10">The sequence shown here is derived from an EMBL/GenBank/DDBJ whole genome shotgun (WGS) entry which is preliminary data.</text>
</comment>
<proteinExistence type="inferred from homology"/>
<evidence type="ECO:0000256" key="7">
    <source>
        <dbReference type="ARBA" id="ARBA00022723"/>
    </source>
</evidence>
<dbReference type="GO" id="GO:0006508">
    <property type="term" value="P:proteolysis"/>
    <property type="evidence" value="ECO:0007669"/>
    <property type="project" value="UniProtKB-KW"/>
</dbReference>
<dbReference type="InterPro" id="IPR035097">
    <property type="entry name" value="M29_N-terminal"/>
</dbReference>
<dbReference type="Proteomes" id="UP000886124">
    <property type="component" value="Unassembled WGS sequence"/>
</dbReference>
<dbReference type="Pfam" id="PF02073">
    <property type="entry name" value="Peptidase_M29"/>
    <property type="match status" value="1"/>
</dbReference>
<dbReference type="InterPro" id="IPR000787">
    <property type="entry name" value="Peptidase_M29"/>
</dbReference>
<comment type="cofactor">
    <cofactor evidence="2">
        <name>Mg(2+)</name>
        <dbReference type="ChEBI" id="CHEBI:18420"/>
    </cofactor>
</comment>
<dbReference type="Gene3D" id="3.40.1830.10">
    <property type="entry name" value="Thermophilic metalloprotease (M29)"/>
    <property type="match status" value="1"/>
</dbReference>
<dbReference type="GO" id="GO:0046872">
    <property type="term" value="F:metal ion binding"/>
    <property type="evidence" value="ECO:0007669"/>
    <property type="project" value="UniProtKB-KW"/>
</dbReference>
<evidence type="ECO:0008006" key="11">
    <source>
        <dbReference type="Google" id="ProtNLM"/>
    </source>
</evidence>
<evidence type="ECO:0000256" key="8">
    <source>
        <dbReference type="ARBA" id="ARBA00022801"/>
    </source>
</evidence>
<evidence type="ECO:0000256" key="6">
    <source>
        <dbReference type="ARBA" id="ARBA00022670"/>
    </source>
</evidence>
<dbReference type="PANTHER" id="PTHR34448">
    <property type="entry name" value="AMINOPEPTIDASE"/>
    <property type="match status" value="1"/>
</dbReference>
<dbReference type="PANTHER" id="PTHR34448:SF1">
    <property type="entry name" value="BLL6088 PROTEIN"/>
    <property type="match status" value="1"/>
</dbReference>
<evidence type="ECO:0000256" key="2">
    <source>
        <dbReference type="ARBA" id="ARBA00001946"/>
    </source>
</evidence>
<reference evidence="10" key="1">
    <citation type="journal article" date="2020" name="mSystems">
        <title>Genome- and Community-Level Interaction Insights into Carbon Utilization and Element Cycling Functions of Hydrothermarchaeota in Hydrothermal Sediment.</title>
        <authorList>
            <person name="Zhou Z."/>
            <person name="Liu Y."/>
            <person name="Xu W."/>
            <person name="Pan J."/>
            <person name="Luo Z.H."/>
            <person name="Li M."/>
        </authorList>
    </citation>
    <scope>NUCLEOTIDE SEQUENCE [LARGE SCALE GENOMIC DNA]</scope>
    <source>
        <strain evidence="10">HyVt-527</strain>
    </source>
</reference>
<name>A0A7V5UFX1_CALAY</name>
<evidence type="ECO:0000256" key="9">
    <source>
        <dbReference type="ARBA" id="ARBA00023049"/>
    </source>
</evidence>
<dbReference type="GO" id="GO:0004177">
    <property type="term" value="F:aminopeptidase activity"/>
    <property type="evidence" value="ECO:0007669"/>
    <property type="project" value="UniProtKB-KW"/>
</dbReference>
<keyword evidence="9" id="KW-0482">Metalloprotease</keyword>
<evidence type="ECO:0000256" key="4">
    <source>
        <dbReference type="ARBA" id="ARBA00008236"/>
    </source>
</evidence>
<evidence type="ECO:0000313" key="10">
    <source>
        <dbReference type="EMBL" id="HHJ53773.1"/>
    </source>
</evidence>
<dbReference type="SUPFAM" id="SSF144052">
    <property type="entry name" value="Thermophilic metalloprotease-like"/>
    <property type="match status" value="1"/>
</dbReference>
<keyword evidence="8" id="KW-0378">Hydrolase</keyword>
<evidence type="ECO:0000256" key="5">
    <source>
        <dbReference type="ARBA" id="ARBA00022438"/>
    </source>
</evidence>
<protein>
    <recommendedName>
        <fullName evidence="11">Aminopeptidase</fullName>
    </recommendedName>
</protein>
<evidence type="ECO:0000256" key="3">
    <source>
        <dbReference type="ARBA" id="ARBA00001947"/>
    </source>
</evidence>
<comment type="similarity">
    <text evidence="4">Belongs to the peptidase M29 family.</text>
</comment>
<keyword evidence="5" id="KW-0031">Aminopeptidase</keyword>
<accession>A0A7V5UFX1</accession>
<sequence>MAIDIPKEKLEKWADYLLDYSLGGITKDDVVMLKGEPITWPLLSVLQDKVIQAGGIPDVNLVPPDNDRGKVWGAAMAKYGSEEQIKRVPQWHIDRYKAMTKYVEVLGAEHPEWYANLPEETSQAIMRADEPIKEIRLLKPWVLTLFPTQGFADLEGMTLERYTEVVVNASMVDPRMLDEVEEDIYRLMSKSKQIRIVTEHPHTGKTLELTMDIDQRNVIKCTGKRNFPDGEVFTSPNADTVNGEIFVDLPVSFVGVTIQGIYLRFENGKIVEYQADEGHETLQKIIETDEGSHRLGEVALGMNNGIEEVLKHPLFVEKVGGTLHIAIGASYPECFVDDPASEEGRKLADELYKKGKLNRSAQHVDIVTDFRPGGSGRAVYLDDVKLEIKDNIWVVPEEHKVKGSFGIESRW</sequence>
<comment type="cofactor">
    <cofactor evidence="1">
        <name>Co(2+)</name>
        <dbReference type="ChEBI" id="CHEBI:48828"/>
    </cofactor>
</comment>
<comment type="cofactor">
    <cofactor evidence="3">
        <name>Zn(2+)</name>
        <dbReference type="ChEBI" id="CHEBI:29105"/>
    </cofactor>
</comment>
<evidence type="ECO:0000256" key="1">
    <source>
        <dbReference type="ARBA" id="ARBA00001941"/>
    </source>
</evidence>
<dbReference type="EMBL" id="DROD01000712">
    <property type="protein sequence ID" value="HHJ53773.1"/>
    <property type="molecule type" value="Genomic_DNA"/>
</dbReference>
<dbReference type="AlphaFoldDB" id="A0A7V5UFX1"/>
<dbReference type="GO" id="GO:0008237">
    <property type="term" value="F:metallopeptidase activity"/>
    <property type="evidence" value="ECO:0007669"/>
    <property type="project" value="UniProtKB-KW"/>
</dbReference>
<gene>
    <name evidence="10" type="ORF">ENJ89_11305</name>
</gene>
<dbReference type="InterPro" id="IPR052170">
    <property type="entry name" value="M29_Exopeptidase"/>
</dbReference>
<keyword evidence="7" id="KW-0479">Metal-binding</keyword>